<dbReference type="PANTHER" id="PTHR48086">
    <property type="entry name" value="SODIUM/PROLINE SYMPORTER-RELATED"/>
    <property type="match status" value="1"/>
</dbReference>
<reference evidence="8 9" key="1">
    <citation type="submission" date="2024-03" db="EMBL/GenBank/DDBJ databases">
        <title>Aquirufa genome sequencing.</title>
        <authorList>
            <person name="Pitt A."/>
            <person name="Hahn M.W."/>
        </authorList>
    </citation>
    <scope>NUCLEOTIDE SEQUENCE [LARGE SCALE GENOMIC DNA]</scope>
    <source>
        <strain evidence="8 9">HETE-83D</strain>
    </source>
</reference>
<gene>
    <name evidence="8" type="ORF">SKC37_10170</name>
</gene>
<sequence length="120" mass="13225">MLVAFVIFYLALNLAVGWWASKKVQTTKDFVLAGRTLPFAMATMVTFASFFGSESILASGKEFVHGGVLAVIEEPFGAALGLFLVGAIYAKKLYSLPVLTFSDYFRLRLGLFLKSFRLLL</sequence>
<dbReference type="EMBL" id="JBBKXX010000003">
    <property type="protein sequence ID" value="MFD3409023.1"/>
    <property type="molecule type" value="Genomic_DNA"/>
</dbReference>
<organism evidence="8 9">
    <name type="scientific">Aquirufa esocilacus</name>
    <dbReference type="NCBI Taxonomy" id="3096513"/>
    <lineage>
        <taxon>Bacteria</taxon>
        <taxon>Pseudomonadati</taxon>
        <taxon>Bacteroidota</taxon>
        <taxon>Cytophagia</taxon>
        <taxon>Cytophagales</taxon>
        <taxon>Flectobacillaceae</taxon>
        <taxon>Aquirufa</taxon>
    </lineage>
</organism>
<dbReference type="InterPro" id="IPR050277">
    <property type="entry name" value="Sodium:Solute_Symporter"/>
</dbReference>
<keyword evidence="4 7" id="KW-0812">Transmembrane</keyword>
<comment type="caution">
    <text evidence="8">The sequence shown here is derived from an EMBL/GenBank/DDBJ whole genome shotgun (WGS) entry which is preliminary data.</text>
</comment>
<name>A0ABW6DKI8_9BACT</name>
<comment type="similarity">
    <text evidence="2">Belongs to the sodium:solute symporter (SSF) (TC 2.A.21) family.</text>
</comment>
<evidence type="ECO:0000256" key="4">
    <source>
        <dbReference type="ARBA" id="ARBA00022692"/>
    </source>
</evidence>
<evidence type="ECO:0000256" key="3">
    <source>
        <dbReference type="ARBA" id="ARBA00022448"/>
    </source>
</evidence>
<keyword evidence="3" id="KW-0813">Transport</keyword>
<dbReference type="InterPro" id="IPR038377">
    <property type="entry name" value="Na/Glc_symporter_sf"/>
</dbReference>
<comment type="subcellular location">
    <subcellularLocation>
        <location evidence="1">Membrane</location>
        <topology evidence="1">Multi-pass membrane protein</topology>
    </subcellularLocation>
</comment>
<evidence type="ECO:0000256" key="5">
    <source>
        <dbReference type="ARBA" id="ARBA00022989"/>
    </source>
</evidence>
<evidence type="ECO:0000256" key="6">
    <source>
        <dbReference type="ARBA" id="ARBA00023136"/>
    </source>
</evidence>
<keyword evidence="9" id="KW-1185">Reference proteome</keyword>
<feature type="transmembrane region" description="Helical" evidence="7">
    <location>
        <begin position="33"/>
        <end position="51"/>
    </location>
</feature>
<protein>
    <submittedName>
        <fullName evidence="8">Uncharacterized protein</fullName>
    </submittedName>
</protein>
<dbReference type="Gene3D" id="1.20.1730.10">
    <property type="entry name" value="Sodium/glucose cotransporter"/>
    <property type="match status" value="1"/>
</dbReference>
<evidence type="ECO:0000256" key="7">
    <source>
        <dbReference type="SAM" id="Phobius"/>
    </source>
</evidence>
<accession>A0ABW6DKI8</accession>
<dbReference type="InterPro" id="IPR001734">
    <property type="entry name" value="Na/solute_symporter"/>
</dbReference>
<keyword evidence="6 7" id="KW-0472">Membrane</keyword>
<evidence type="ECO:0000313" key="8">
    <source>
        <dbReference type="EMBL" id="MFD3409023.1"/>
    </source>
</evidence>
<evidence type="ECO:0000256" key="2">
    <source>
        <dbReference type="ARBA" id="ARBA00006434"/>
    </source>
</evidence>
<evidence type="ECO:0000256" key="1">
    <source>
        <dbReference type="ARBA" id="ARBA00004141"/>
    </source>
</evidence>
<keyword evidence="5 7" id="KW-1133">Transmembrane helix</keyword>
<dbReference type="PROSITE" id="PS50283">
    <property type="entry name" value="NA_SOLUT_SYMP_3"/>
    <property type="match status" value="1"/>
</dbReference>
<feature type="transmembrane region" description="Helical" evidence="7">
    <location>
        <begin position="63"/>
        <end position="90"/>
    </location>
</feature>
<evidence type="ECO:0000313" key="9">
    <source>
        <dbReference type="Proteomes" id="UP001598019"/>
    </source>
</evidence>
<dbReference type="PANTHER" id="PTHR48086:SF7">
    <property type="entry name" value="SODIUM-SOLUTE SYMPORTER-RELATED"/>
    <property type="match status" value="1"/>
</dbReference>
<proteinExistence type="inferred from homology"/>
<dbReference type="Proteomes" id="UP001598019">
    <property type="component" value="Unassembled WGS sequence"/>
</dbReference>
<dbReference type="RefSeq" id="WP_377981367.1">
    <property type="nucleotide sequence ID" value="NZ_JBBKXX010000003.1"/>
</dbReference>